<dbReference type="Pfam" id="PF00324">
    <property type="entry name" value="AA_permease"/>
    <property type="match status" value="1"/>
</dbReference>
<dbReference type="PROSITE" id="PS00218">
    <property type="entry name" value="AMINO_ACID_PERMEASE_1"/>
    <property type="match status" value="1"/>
</dbReference>
<evidence type="ECO:0000256" key="1">
    <source>
        <dbReference type="ARBA" id="ARBA00004651"/>
    </source>
</evidence>
<dbReference type="InterPro" id="IPR004841">
    <property type="entry name" value="AA-permease/SLC12A_dom"/>
</dbReference>
<keyword evidence="5" id="KW-0029">Amino-acid transport</keyword>
<evidence type="ECO:0000256" key="4">
    <source>
        <dbReference type="ARBA" id="ARBA00022692"/>
    </source>
</evidence>
<organism evidence="11 12">
    <name type="scientific">Limosilactobacillus antri DSM 16041</name>
    <dbReference type="NCBI Taxonomy" id="525309"/>
    <lineage>
        <taxon>Bacteria</taxon>
        <taxon>Bacillati</taxon>
        <taxon>Bacillota</taxon>
        <taxon>Bacilli</taxon>
        <taxon>Lactobacillales</taxon>
        <taxon>Lactobacillaceae</taxon>
        <taxon>Limosilactobacillus</taxon>
    </lineage>
</organism>
<feature type="transmembrane region" description="Helical" evidence="9">
    <location>
        <begin position="349"/>
        <end position="369"/>
    </location>
</feature>
<feature type="transmembrane region" description="Helical" evidence="9">
    <location>
        <begin position="440"/>
        <end position="459"/>
    </location>
</feature>
<evidence type="ECO:0000256" key="9">
    <source>
        <dbReference type="SAM" id="Phobius"/>
    </source>
</evidence>
<comment type="caution">
    <text evidence="11">The sequence shown here is derived from an EMBL/GenBank/DDBJ whole genome shotgun (WGS) entry which is preliminary data.</text>
</comment>
<evidence type="ECO:0000256" key="8">
    <source>
        <dbReference type="SAM" id="MobiDB-lite"/>
    </source>
</evidence>
<feature type="transmembrane region" description="Helical" evidence="9">
    <location>
        <begin position="418"/>
        <end position="434"/>
    </location>
</feature>
<name>A0ABR5P0P0_9LACO</name>
<keyword evidence="2" id="KW-0813">Transport</keyword>
<evidence type="ECO:0000256" key="5">
    <source>
        <dbReference type="ARBA" id="ARBA00022970"/>
    </source>
</evidence>
<reference evidence="11 12" key="1">
    <citation type="journal article" date="2015" name="Genome Announc.">
        <title>Expanding the biotechnology potential of lactobacilli through comparative genomics of 213 strains and associated genera.</title>
        <authorList>
            <person name="Sun Z."/>
            <person name="Harris H.M."/>
            <person name="McCann A."/>
            <person name="Guo C."/>
            <person name="Argimon S."/>
            <person name="Zhang W."/>
            <person name="Yang X."/>
            <person name="Jeffery I.B."/>
            <person name="Cooney J.C."/>
            <person name="Kagawa T.F."/>
            <person name="Liu W."/>
            <person name="Song Y."/>
            <person name="Salvetti E."/>
            <person name="Wrobel A."/>
            <person name="Rasinkangas P."/>
            <person name="Parkhill J."/>
            <person name="Rea M.C."/>
            <person name="O'Sullivan O."/>
            <person name="Ritari J."/>
            <person name="Douillard F.P."/>
            <person name="Paul Ross R."/>
            <person name="Yang R."/>
            <person name="Briner A.E."/>
            <person name="Felis G.E."/>
            <person name="de Vos W.M."/>
            <person name="Barrangou R."/>
            <person name="Klaenhammer T.R."/>
            <person name="Caufield P.W."/>
            <person name="Cui Y."/>
            <person name="Zhang H."/>
            <person name="O'Toole P.W."/>
        </authorList>
    </citation>
    <scope>NUCLEOTIDE SEQUENCE [LARGE SCALE GENOMIC DNA]</scope>
    <source>
        <strain evidence="11 12">DSM 16041</strain>
    </source>
</reference>
<evidence type="ECO:0000256" key="3">
    <source>
        <dbReference type="ARBA" id="ARBA00022475"/>
    </source>
</evidence>
<dbReference type="Gene3D" id="1.20.1740.10">
    <property type="entry name" value="Amino acid/polyamine transporter I"/>
    <property type="match status" value="1"/>
</dbReference>
<dbReference type="PIRSF" id="PIRSF006060">
    <property type="entry name" value="AA_transporter"/>
    <property type="match status" value="1"/>
</dbReference>
<evidence type="ECO:0000313" key="11">
    <source>
        <dbReference type="EMBL" id="KRK60058.1"/>
    </source>
</evidence>
<keyword evidence="12" id="KW-1185">Reference proteome</keyword>
<keyword evidence="7 9" id="KW-0472">Membrane</keyword>
<feature type="transmembrane region" description="Helical" evidence="9">
    <location>
        <begin position="169"/>
        <end position="191"/>
    </location>
</feature>
<dbReference type="Proteomes" id="UP000051883">
    <property type="component" value="Unassembled WGS sequence"/>
</dbReference>
<dbReference type="EMBL" id="AZDK01000008">
    <property type="protein sequence ID" value="KRK60058.1"/>
    <property type="molecule type" value="Genomic_DNA"/>
</dbReference>
<evidence type="ECO:0000259" key="10">
    <source>
        <dbReference type="Pfam" id="PF00324"/>
    </source>
</evidence>
<feature type="transmembrane region" description="Helical" evidence="9">
    <location>
        <begin position="218"/>
        <end position="240"/>
    </location>
</feature>
<dbReference type="PANTHER" id="PTHR43495">
    <property type="entry name" value="GABA PERMEASE"/>
    <property type="match status" value="1"/>
</dbReference>
<comment type="subcellular location">
    <subcellularLocation>
        <location evidence="1">Cell membrane</location>
        <topology evidence="1">Multi-pass membrane protein</topology>
    </subcellularLocation>
</comment>
<feature type="domain" description="Amino acid permease/ SLC12A" evidence="10">
    <location>
        <begin position="31"/>
        <end position="456"/>
    </location>
</feature>
<dbReference type="InterPro" id="IPR004840">
    <property type="entry name" value="Amino_acid_permease_CS"/>
</dbReference>
<evidence type="ECO:0000313" key="12">
    <source>
        <dbReference type="Proteomes" id="UP000051883"/>
    </source>
</evidence>
<evidence type="ECO:0000256" key="6">
    <source>
        <dbReference type="ARBA" id="ARBA00022989"/>
    </source>
</evidence>
<sequence>MRVQATPSNNHRRITKMNKQQGMKRSLKSRHIQLMALGGTIGTGLFLGSGKAIRMAGPAILLAYLITGMICFGIMRALGELLMANLKYRSFMEAIRDYLGRRVSFITGWAYWACWLALAMAEITAIGLYIQIWLPELPQWVPGLITLLIFLCLNLITVNVFGEIEFWFALIKIIAILVLIAVGIFMMVIQFRSRGGYVASPANLFAYNGFFATGWKGFVMSFQMVVFAFVGIEMVGVTAAEAENPRQVIPKAINGIPIRILLFYIGALAVIMCIYPWNRLSPTNSPFVLVFRDAGLRGAASLVNFVVITAAASACNSSLYTTGRMLAELTSNAHRPAIRRLSHLSKNQVPARAVAVSAAVIGLAAILNLTMPGEVFTLVSSIATTSFLFIWAAIIGAHLRFIKLHPTDRRFKMPGAPVTDWLVLLFLAFVMVVLCFEKQTLIALLLTLIWFAVLGVASLSQPSRTKND</sequence>
<accession>A0ABR5P0P0</accession>
<feature type="transmembrane region" description="Helical" evidence="9">
    <location>
        <begin position="62"/>
        <end position="88"/>
    </location>
</feature>
<evidence type="ECO:0000256" key="7">
    <source>
        <dbReference type="ARBA" id="ARBA00023136"/>
    </source>
</evidence>
<feature type="transmembrane region" description="Helical" evidence="9">
    <location>
        <begin position="140"/>
        <end position="162"/>
    </location>
</feature>
<feature type="region of interest" description="Disordered" evidence="8">
    <location>
        <begin position="1"/>
        <end position="21"/>
    </location>
</feature>
<keyword evidence="4 9" id="KW-0812">Transmembrane</keyword>
<gene>
    <name evidence="11" type="ORF">FC31_GL001997</name>
</gene>
<feature type="transmembrane region" description="Helical" evidence="9">
    <location>
        <begin position="375"/>
        <end position="397"/>
    </location>
</feature>
<keyword evidence="3" id="KW-1003">Cell membrane</keyword>
<feature type="transmembrane region" description="Helical" evidence="9">
    <location>
        <begin position="261"/>
        <end position="278"/>
    </location>
</feature>
<keyword evidence="6 9" id="KW-1133">Transmembrane helix</keyword>
<evidence type="ECO:0000256" key="2">
    <source>
        <dbReference type="ARBA" id="ARBA00022448"/>
    </source>
</evidence>
<protein>
    <submittedName>
        <fullName evidence="11">D-serine D-alanine glycine transporter</fullName>
    </submittedName>
</protein>
<feature type="transmembrane region" description="Helical" evidence="9">
    <location>
        <begin position="298"/>
        <end position="319"/>
    </location>
</feature>
<proteinExistence type="predicted"/>
<feature type="transmembrane region" description="Helical" evidence="9">
    <location>
        <begin position="109"/>
        <end position="134"/>
    </location>
</feature>
<dbReference type="PANTHER" id="PTHR43495:SF2">
    <property type="entry name" value="D-SERINE_D-ALANINE_GLYCINE TRANSPORTER"/>
    <property type="match status" value="1"/>
</dbReference>